<evidence type="ECO:0000256" key="1">
    <source>
        <dbReference type="ARBA" id="ARBA00000966"/>
    </source>
</evidence>
<dbReference type="PANTHER" id="PTHR39730:SF1">
    <property type="entry name" value="ENDOGLUCANASE 1"/>
    <property type="match status" value="1"/>
</dbReference>
<reference evidence="11 12" key="1">
    <citation type="submission" date="2018-03" db="EMBL/GenBank/DDBJ databases">
        <title>Genomes of Pezizomycetes fungi and the evolution of truffles.</title>
        <authorList>
            <person name="Murat C."/>
            <person name="Payen T."/>
            <person name="Noel B."/>
            <person name="Kuo A."/>
            <person name="Martin F.M."/>
        </authorList>
    </citation>
    <scope>NUCLEOTIDE SEQUENCE [LARGE SCALE GENOMIC DNA]</scope>
    <source>
        <strain evidence="11">091103-1</strain>
    </source>
</reference>
<dbReference type="OrthoDB" id="10035502at2759"/>
<comment type="similarity">
    <text evidence="2">Belongs to the glycosyl hydrolase 45 (cellulase K) family.</text>
</comment>
<keyword evidence="12" id="KW-1185">Reference proteome</keyword>
<dbReference type="EC" id="3.2.1.4" evidence="3"/>
<evidence type="ECO:0000256" key="8">
    <source>
        <dbReference type="ARBA" id="ARBA00023326"/>
    </source>
</evidence>
<dbReference type="AlphaFoldDB" id="A0A317SUZ6"/>
<keyword evidence="4 11" id="KW-0378">Hydrolase</keyword>
<comment type="caution">
    <text evidence="11">The sequence shown here is derived from an EMBL/GenBank/DDBJ whole genome shotgun (WGS) entry which is preliminary data.</text>
</comment>
<dbReference type="STRING" id="42249.A0A317SUZ6"/>
<evidence type="ECO:0000313" key="11">
    <source>
        <dbReference type="EMBL" id="PWW78233.1"/>
    </source>
</evidence>
<proteinExistence type="inferred from homology"/>
<evidence type="ECO:0000256" key="6">
    <source>
        <dbReference type="ARBA" id="ARBA00023277"/>
    </source>
</evidence>
<feature type="region of interest" description="Disordered" evidence="9">
    <location>
        <begin position="1"/>
        <end position="23"/>
    </location>
</feature>
<evidence type="ECO:0000256" key="5">
    <source>
        <dbReference type="ARBA" id="ARBA00023001"/>
    </source>
</evidence>
<dbReference type="Gene3D" id="2.40.40.10">
    <property type="entry name" value="RlpA-like domain"/>
    <property type="match status" value="1"/>
</dbReference>
<keyword evidence="7" id="KW-0326">Glycosidase</keyword>
<keyword evidence="8" id="KW-0624">Polysaccharide degradation</keyword>
<evidence type="ECO:0000313" key="12">
    <source>
        <dbReference type="Proteomes" id="UP000246991"/>
    </source>
</evidence>
<organism evidence="11 12">
    <name type="scientific">Tuber magnatum</name>
    <name type="common">white Piedmont truffle</name>
    <dbReference type="NCBI Taxonomy" id="42249"/>
    <lineage>
        <taxon>Eukaryota</taxon>
        <taxon>Fungi</taxon>
        <taxon>Dikarya</taxon>
        <taxon>Ascomycota</taxon>
        <taxon>Pezizomycotina</taxon>
        <taxon>Pezizomycetes</taxon>
        <taxon>Pezizales</taxon>
        <taxon>Tuberaceae</taxon>
        <taxon>Tuber</taxon>
    </lineage>
</organism>
<accession>A0A317SUZ6</accession>
<evidence type="ECO:0000259" key="10">
    <source>
        <dbReference type="Pfam" id="PF02015"/>
    </source>
</evidence>
<evidence type="ECO:0000256" key="2">
    <source>
        <dbReference type="ARBA" id="ARBA00007793"/>
    </source>
</evidence>
<name>A0A317SUZ6_9PEZI</name>
<evidence type="ECO:0000256" key="3">
    <source>
        <dbReference type="ARBA" id="ARBA00012601"/>
    </source>
</evidence>
<evidence type="ECO:0000256" key="7">
    <source>
        <dbReference type="ARBA" id="ARBA00023295"/>
    </source>
</evidence>
<dbReference type="PANTHER" id="PTHR39730">
    <property type="entry name" value="ENDOGLUCANASE 1"/>
    <property type="match status" value="1"/>
</dbReference>
<dbReference type="InterPro" id="IPR052288">
    <property type="entry name" value="GH45_Enzymes"/>
</dbReference>
<dbReference type="InterPro" id="IPR000334">
    <property type="entry name" value="Glyco_hydro_45"/>
</dbReference>
<dbReference type="GO" id="GO:0030245">
    <property type="term" value="P:cellulose catabolic process"/>
    <property type="evidence" value="ECO:0007669"/>
    <property type="project" value="UniProtKB-KW"/>
</dbReference>
<protein>
    <recommendedName>
        <fullName evidence="3">cellulase</fullName>
        <ecNumber evidence="3">3.2.1.4</ecNumber>
    </recommendedName>
</protein>
<comment type="catalytic activity">
    <reaction evidence="1">
        <text>Endohydrolysis of (1-&gt;4)-beta-D-glucosidic linkages in cellulose, lichenin and cereal beta-D-glucans.</text>
        <dbReference type="EC" id="3.2.1.4"/>
    </reaction>
</comment>
<feature type="non-terminal residue" evidence="11">
    <location>
        <position position="1"/>
    </location>
</feature>
<feature type="domain" description="Glycosyl hydrolases family 45 active site" evidence="10">
    <location>
        <begin position="3"/>
        <end position="126"/>
    </location>
</feature>
<sequence>SNPVSGKDMMAQATNTGDDPENSLFDISVLDPTPCIMQIVGNRKHLVPGGEGTGIFSGRTKQYNSAADCWGAAHDCASSRSKRNTLLEAIRQGHYYRFDVFLLVDNLTINFQGITRPSDITANTGCVRKCAGG</sequence>
<dbReference type="Pfam" id="PF02015">
    <property type="entry name" value="Glyco_hydro_45"/>
    <property type="match status" value="1"/>
</dbReference>
<evidence type="ECO:0000256" key="4">
    <source>
        <dbReference type="ARBA" id="ARBA00022801"/>
    </source>
</evidence>
<gene>
    <name evidence="11" type="ORF">C7212DRAFT_200432</name>
</gene>
<dbReference type="GO" id="GO:0008810">
    <property type="term" value="F:cellulase activity"/>
    <property type="evidence" value="ECO:0007669"/>
    <property type="project" value="UniProtKB-EC"/>
</dbReference>
<keyword evidence="6" id="KW-0119">Carbohydrate metabolism</keyword>
<dbReference type="EMBL" id="PYWC01000016">
    <property type="protein sequence ID" value="PWW78233.1"/>
    <property type="molecule type" value="Genomic_DNA"/>
</dbReference>
<keyword evidence="5" id="KW-0136">Cellulose degradation</keyword>
<evidence type="ECO:0000256" key="9">
    <source>
        <dbReference type="SAM" id="MobiDB-lite"/>
    </source>
</evidence>
<dbReference type="InterPro" id="IPR036908">
    <property type="entry name" value="RlpA-like_sf"/>
</dbReference>
<dbReference type="Proteomes" id="UP000246991">
    <property type="component" value="Unassembled WGS sequence"/>
</dbReference>
<dbReference type="SUPFAM" id="SSF50685">
    <property type="entry name" value="Barwin-like endoglucanases"/>
    <property type="match status" value="1"/>
</dbReference>